<dbReference type="InterPro" id="IPR036663">
    <property type="entry name" value="Fumarylacetoacetase_C_sf"/>
</dbReference>
<accession>A0A6N1X887</accession>
<dbReference type="GO" id="GO:0046872">
    <property type="term" value="F:metal ion binding"/>
    <property type="evidence" value="ECO:0007669"/>
    <property type="project" value="UniProtKB-KW"/>
</dbReference>
<geneLocation type="plasmid" evidence="6 7">
    <name>unnamed1</name>
</geneLocation>
<dbReference type="InterPro" id="IPR051121">
    <property type="entry name" value="FAH"/>
</dbReference>
<dbReference type="GO" id="GO:0016787">
    <property type="term" value="F:hydrolase activity"/>
    <property type="evidence" value="ECO:0007669"/>
    <property type="project" value="UniProtKB-KW"/>
</dbReference>
<evidence type="ECO:0000256" key="1">
    <source>
        <dbReference type="ARBA" id="ARBA00001946"/>
    </source>
</evidence>
<evidence type="ECO:0000256" key="2">
    <source>
        <dbReference type="ARBA" id="ARBA00010211"/>
    </source>
</evidence>
<keyword evidence="7" id="KW-1185">Reference proteome</keyword>
<evidence type="ECO:0000256" key="3">
    <source>
        <dbReference type="ARBA" id="ARBA00022723"/>
    </source>
</evidence>
<evidence type="ECO:0000313" key="7">
    <source>
        <dbReference type="Proteomes" id="UP000509579"/>
    </source>
</evidence>
<reference evidence="6 7" key="1">
    <citation type="submission" date="2020-06" db="EMBL/GenBank/DDBJ databases">
        <title>Acidovorax antarctica sp. nov., isolated from Corinth ice sheet soil, Antarctic Fields Peninsula.</title>
        <authorList>
            <person name="Xu Q."/>
            <person name="Peng F."/>
        </authorList>
    </citation>
    <scope>NUCLEOTIDE SEQUENCE [LARGE SCALE GENOMIC DNA]</scope>
    <source>
        <strain evidence="6 7">16-35-5</strain>
        <plasmid evidence="6 7">unnamed1</plasmid>
    </source>
</reference>
<comment type="similarity">
    <text evidence="2">Belongs to the FAH family.</text>
</comment>
<keyword evidence="3" id="KW-0479">Metal-binding</keyword>
<evidence type="ECO:0000259" key="5">
    <source>
        <dbReference type="Pfam" id="PF01557"/>
    </source>
</evidence>
<dbReference type="AlphaFoldDB" id="A0A6N1X887"/>
<evidence type="ECO:0000313" key="6">
    <source>
        <dbReference type="EMBL" id="QKV55577.1"/>
    </source>
</evidence>
<sequence>MKFATFLPAQSRQPSLGVETPSGDFLDLTAAAAVLGPVIPGSMAQLIRGGAAAIQAVAEALASPRVNGLLQARDSLTFLPPIRTGKNVFCVGRNYREHIIEGNRANGRPENQFPEAIEFFTKPATALVGHQGAVLRHEAITNSLDYEVELAIVIGKGGANIREEDALQHVFGYTVVNDITARDLQKRHGQWFKGKGLDTSCPVGPVITHHSAIADPNQLELSLTVNGEQRQRHNTNDMIFSVQRIIAELSIGMTLEPGDIISTGTPQGVGFAMTPPACLQAGDVVRATVQGIGTLENRIVGG</sequence>
<dbReference type="Proteomes" id="UP000509579">
    <property type="component" value="Plasmid unnamed1"/>
</dbReference>
<keyword evidence="6" id="KW-0614">Plasmid</keyword>
<dbReference type="PANTHER" id="PTHR42796">
    <property type="entry name" value="FUMARYLACETOACETATE HYDROLASE DOMAIN-CONTAINING PROTEIN 2A-RELATED"/>
    <property type="match status" value="1"/>
</dbReference>
<keyword evidence="4 6" id="KW-0378">Hydrolase</keyword>
<protein>
    <submittedName>
        <fullName evidence="6">Fumarylacetoacetate hydrolase family protein</fullName>
    </submittedName>
</protein>
<dbReference type="RefSeq" id="WP_175506363.1">
    <property type="nucleotide sequence ID" value="NZ_CP054841.1"/>
</dbReference>
<feature type="domain" description="Fumarylacetoacetase-like C-terminal" evidence="5">
    <location>
        <begin position="88"/>
        <end position="300"/>
    </location>
</feature>
<dbReference type="SUPFAM" id="SSF56529">
    <property type="entry name" value="FAH"/>
    <property type="match status" value="1"/>
</dbReference>
<dbReference type="KEGG" id="aant:HUK68_21955"/>
<dbReference type="GO" id="GO:0016853">
    <property type="term" value="F:isomerase activity"/>
    <property type="evidence" value="ECO:0007669"/>
    <property type="project" value="UniProtKB-ARBA"/>
</dbReference>
<organism evidence="6 7">
    <name type="scientific">Comamonas antarctica</name>
    <dbReference type="NCBI Taxonomy" id="2743470"/>
    <lineage>
        <taxon>Bacteria</taxon>
        <taxon>Pseudomonadati</taxon>
        <taxon>Pseudomonadota</taxon>
        <taxon>Betaproteobacteria</taxon>
        <taxon>Burkholderiales</taxon>
        <taxon>Comamonadaceae</taxon>
        <taxon>Comamonas</taxon>
    </lineage>
</organism>
<comment type="cofactor">
    <cofactor evidence="1">
        <name>Mg(2+)</name>
        <dbReference type="ChEBI" id="CHEBI:18420"/>
    </cofactor>
</comment>
<dbReference type="FunFam" id="3.90.850.10:FF:000002">
    <property type="entry name" value="2-hydroxyhepta-2,4-diene-1,7-dioate isomerase"/>
    <property type="match status" value="1"/>
</dbReference>
<gene>
    <name evidence="6" type="ORF">HUK68_21955</name>
</gene>
<dbReference type="GO" id="GO:0019752">
    <property type="term" value="P:carboxylic acid metabolic process"/>
    <property type="evidence" value="ECO:0007669"/>
    <property type="project" value="UniProtKB-ARBA"/>
</dbReference>
<name>A0A6N1X887_9BURK</name>
<dbReference type="Gene3D" id="3.90.850.10">
    <property type="entry name" value="Fumarylacetoacetase-like, C-terminal domain"/>
    <property type="match status" value="1"/>
</dbReference>
<evidence type="ECO:0000256" key="4">
    <source>
        <dbReference type="ARBA" id="ARBA00022801"/>
    </source>
</evidence>
<proteinExistence type="inferred from homology"/>
<dbReference type="PANTHER" id="PTHR42796:SF4">
    <property type="entry name" value="FUMARYLACETOACETATE HYDROLASE DOMAIN-CONTAINING PROTEIN 2A"/>
    <property type="match status" value="1"/>
</dbReference>
<dbReference type="EMBL" id="CP054841">
    <property type="protein sequence ID" value="QKV55577.1"/>
    <property type="molecule type" value="Genomic_DNA"/>
</dbReference>
<dbReference type="Pfam" id="PF01557">
    <property type="entry name" value="FAA_hydrolase"/>
    <property type="match status" value="1"/>
</dbReference>
<dbReference type="InterPro" id="IPR011234">
    <property type="entry name" value="Fumarylacetoacetase-like_C"/>
</dbReference>